<dbReference type="CTD" id="29830564"/>
<dbReference type="GeneID" id="29830564"/>
<sequence>MFYQVRPYYPASGSVATAQPNYVVPINTTSAWSVIDGSGNNMMHQQKISSLNPFH</sequence>
<dbReference type="KEGG" id="smm:Smp_202480"/>
<dbReference type="OrthoDB" id="4033880at2759"/>
<reference evidence="1" key="1">
    <citation type="journal article" date="2012" name="PLoS Negl. Trop. Dis.">
        <title>A systematically improved high quality genome and transcriptome of the human blood fluke Schistosoma mansoni.</title>
        <authorList>
            <person name="Protasio A.V."/>
            <person name="Tsai I.J."/>
            <person name="Babbage A."/>
            <person name="Nichol S."/>
            <person name="Hunt M."/>
            <person name="Aslett M.A."/>
            <person name="De Silva N."/>
            <person name="Velarde G.S."/>
            <person name="Anderson T.J."/>
            <person name="Clark R.C."/>
            <person name="Davidson C."/>
            <person name="Dillon G.P."/>
            <person name="Holroyd N.E."/>
            <person name="LoVerde P.T."/>
            <person name="Lloyd C."/>
            <person name="McQuillan J."/>
            <person name="Oliveira G."/>
            <person name="Otto T.D."/>
            <person name="Parker-Manuel S.J."/>
            <person name="Quail M.A."/>
            <person name="Wilson R.A."/>
            <person name="Zerlotini A."/>
            <person name="Dunne D.W."/>
            <person name="Berriman M."/>
        </authorList>
    </citation>
    <scope>NUCLEOTIDE SEQUENCE [LARGE SCALE GENOMIC DNA]</scope>
    <source>
        <strain evidence="1">Puerto Rican</strain>
    </source>
</reference>
<accession>G4VIH0</accession>
<dbReference type="RefSeq" id="XP_018651826.1">
    <property type="nucleotide sequence ID" value="XM_018796712.1"/>
</dbReference>
<dbReference type="WBParaSite" id="Smp_202480.1">
    <property type="protein sequence ID" value="Smp_202480.1"/>
    <property type="gene ID" value="Smp_202480"/>
</dbReference>
<proteinExistence type="predicted"/>
<keyword evidence="1" id="KW-1185">Reference proteome</keyword>
<reference evidence="2" key="2">
    <citation type="submission" date="2018-12" db="UniProtKB">
        <authorList>
            <consortium name="WormBaseParasite"/>
        </authorList>
    </citation>
    <scope>IDENTIFICATION</scope>
    <source>
        <strain evidence="2">Puerto Rican</strain>
    </source>
</reference>
<dbReference type="HOGENOM" id="CLU_3034883_0_0_1"/>
<dbReference type="Proteomes" id="UP000008854">
    <property type="component" value="Unassembled WGS sequence"/>
</dbReference>
<dbReference type="AlphaFoldDB" id="G4VIH0"/>
<protein>
    <submittedName>
        <fullName evidence="2">Smp_202480</fullName>
    </submittedName>
</protein>
<organism evidence="1 2">
    <name type="scientific">Schistosoma mansoni</name>
    <name type="common">Blood fluke</name>
    <dbReference type="NCBI Taxonomy" id="6183"/>
    <lineage>
        <taxon>Eukaryota</taxon>
        <taxon>Metazoa</taxon>
        <taxon>Spiralia</taxon>
        <taxon>Lophotrochozoa</taxon>
        <taxon>Platyhelminthes</taxon>
        <taxon>Trematoda</taxon>
        <taxon>Digenea</taxon>
        <taxon>Strigeidida</taxon>
        <taxon>Schistosomatoidea</taxon>
        <taxon>Schistosomatidae</taxon>
        <taxon>Schistosoma</taxon>
    </lineage>
</organism>
<name>G4VIH0_SCHMA</name>
<dbReference type="InParanoid" id="G4VIH0"/>
<evidence type="ECO:0000313" key="1">
    <source>
        <dbReference type="Proteomes" id="UP000008854"/>
    </source>
</evidence>
<evidence type="ECO:0000313" key="2">
    <source>
        <dbReference type="WBParaSite" id="Smp_202480.1"/>
    </source>
</evidence>